<accession>A0A845EY05</accession>
<gene>
    <name evidence="2" type="ORF">GLW07_08915</name>
</gene>
<evidence type="ECO:0000256" key="1">
    <source>
        <dbReference type="SAM" id="Phobius"/>
    </source>
</evidence>
<keyword evidence="1" id="KW-1133">Transmembrane helix</keyword>
<proteinExistence type="predicted"/>
<dbReference type="AlphaFoldDB" id="A0A845EY05"/>
<name>A0A845EY05_9BACL</name>
<keyword evidence="1" id="KW-0812">Transmembrane</keyword>
<comment type="caution">
    <text evidence="2">The sequence shown here is derived from an EMBL/GenBank/DDBJ whole genome shotgun (WGS) entry which is preliminary data.</text>
</comment>
<keyword evidence="1" id="KW-0472">Membrane</keyword>
<organism evidence="2 3">
    <name type="scientific">Guptibacillus hwajinpoensis</name>
    <dbReference type="NCBI Taxonomy" id="208199"/>
    <lineage>
        <taxon>Bacteria</taxon>
        <taxon>Bacillati</taxon>
        <taxon>Bacillota</taxon>
        <taxon>Bacilli</taxon>
        <taxon>Bacillales</taxon>
        <taxon>Guptibacillaceae</taxon>
        <taxon>Guptibacillus</taxon>
    </lineage>
</organism>
<dbReference type="RefSeq" id="WP_160919065.1">
    <property type="nucleotide sequence ID" value="NZ_WMEY01000002.1"/>
</dbReference>
<reference evidence="2 3" key="1">
    <citation type="submission" date="2019-11" db="EMBL/GenBank/DDBJ databases">
        <title>Genome sequences of 17 halophilic strains isolated from different environments.</title>
        <authorList>
            <person name="Furrow R.E."/>
        </authorList>
    </citation>
    <scope>NUCLEOTIDE SEQUENCE [LARGE SCALE GENOMIC DNA]</scope>
    <source>
        <strain evidence="2 3">22506_14_FS</strain>
    </source>
</reference>
<protein>
    <recommendedName>
        <fullName evidence="4">Scramblase</fullName>
    </recommendedName>
</protein>
<dbReference type="EMBL" id="WMEY01000002">
    <property type="protein sequence ID" value="MYL63472.1"/>
    <property type="molecule type" value="Genomic_DNA"/>
</dbReference>
<dbReference type="Proteomes" id="UP000447833">
    <property type="component" value="Unassembled WGS sequence"/>
</dbReference>
<feature type="transmembrane region" description="Helical" evidence="1">
    <location>
        <begin position="198"/>
        <end position="216"/>
    </location>
</feature>
<evidence type="ECO:0000313" key="2">
    <source>
        <dbReference type="EMBL" id="MYL63472.1"/>
    </source>
</evidence>
<sequence length="218" mass="24881">MRNSTKLNYKEQKDRVPYAGEFYLQKDESFKHKGNLTYSIVLKEKEIGKVEETDKESISLSNSLLKILSLFIINLKGVIVEALELNILDQDGQLIANIRKKAGFFSDLKVYTKSNEHLATLNFSTKKNTPVISVISPESNDQYAVWVKSNLMDFSIENKQTGKEISTIKNRSLVHSTIRKNLTDNDAFFIDITQLDSIVFIKLISVVVALDIYYYIGQ</sequence>
<evidence type="ECO:0000313" key="3">
    <source>
        <dbReference type="Proteomes" id="UP000447833"/>
    </source>
</evidence>
<evidence type="ECO:0008006" key="4">
    <source>
        <dbReference type="Google" id="ProtNLM"/>
    </source>
</evidence>